<dbReference type="PROSITE" id="PS51387">
    <property type="entry name" value="FAD_PCMH"/>
    <property type="match status" value="1"/>
</dbReference>
<dbReference type="InterPro" id="IPR036318">
    <property type="entry name" value="FAD-bd_PCMH-like_sf"/>
</dbReference>
<dbReference type="AlphaFoldDB" id="A0AAE3WC49"/>
<dbReference type="InterPro" id="IPR002346">
    <property type="entry name" value="Mopterin_DH_FAD-bd"/>
</dbReference>
<dbReference type="InterPro" id="IPR016169">
    <property type="entry name" value="FAD-bd_PCMH_sub2"/>
</dbReference>
<sequence>MDYYAPESLSEALDILGRGGVTPLSGGTDFYPALTPGGPRQSLLDITRIAALHGISRQAGGWRIGAATTWSEIARAELPPAFDGLRAAAREVGARQIQNVGTVGGNICNASPAADGVPPLLTLDAEVEIAAAGGTRRMALSGFVTGVRQVALKPGEMVVALHLPDPPETAVGAFRKLGSRAYLVISIAMVAMVLRRDGAGRVDHARIAVGACSPVAQRLGALETALIGARPEEVRVTMANLGALQPIDDVRGSAAYRLDAVREVIARMLREAGDG</sequence>
<evidence type="ECO:0000256" key="2">
    <source>
        <dbReference type="ARBA" id="ARBA00022827"/>
    </source>
</evidence>
<reference evidence="5" key="2">
    <citation type="submission" date="2023-02" db="EMBL/GenBank/DDBJ databases">
        <title>'Rhodoalgimonas zhirmunskyi' gen. nov., isolated from a red alga.</title>
        <authorList>
            <person name="Nedashkovskaya O.I."/>
            <person name="Otstavnykh N.Y."/>
            <person name="Bystritskaya E.P."/>
            <person name="Balabanova L.A."/>
            <person name="Isaeva M.P."/>
        </authorList>
    </citation>
    <scope>NUCLEOTIDE SEQUENCE</scope>
    <source>
        <strain evidence="5">KCTC 52189</strain>
    </source>
</reference>
<proteinExistence type="predicted"/>
<keyword evidence="6" id="KW-1185">Reference proteome</keyword>
<dbReference type="EMBL" id="JANHAX010000002">
    <property type="protein sequence ID" value="MDQ2089982.1"/>
    <property type="molecule type" value="Genomic_DNA"/>
</dbReference>
<dbReference type="Pfam" id="PF00941">
    <property type="entry name" value="FAD_binding_5"/>
    <property type="match status" value="1"/>
</dbReference>
<dbReference type="GO" id="GO:0016491">
    <property type="term" value="F:oxidoreductase activity"/>
    <property type="evidence" value="ECO:0007669"/>
    <property type="project" value="UniProtKB-KW"/>
</dbReference>
<accession>A0AAE3WC49</accession>
<dbReference type="InterPro" id="IPR036683">
    <property type="entry name" value="CO_DH_flav_C_dom_sf"/>
</dbReference>
<name>A0AAE3WC49_9RHOB</name>
<dbReference type="PANTHER" id="PTHR42659">
    <property type="entry name" value="XANTHINE DEHYDROGENASE SUBUNIT C-RELATED"/>
    <property type="match status" value="1"/>
</dbReference>
<keyword evidence="2" id="KW-0274">FAD</keyword>
<comment type="caution">
    <text evidence="5">The sequence shown here is derived from an EMBL/GenBank/DDBJ whole genome shotgun (WGS) entry which is preliminary data.</text>
</comment>
<reference evidence="5" key="1">
    <citation type="submission" date="2022-07" db="EMBL/GenBank/DDBJ databases">
        <authorList>
            <person name="Otstavnykh N."/>
            <person name="Isaeva M."/>
            <person name="Bystritskaya E."/>
        </authorList>
    </citation>
    <scope>NUCLEOTIDE SEQUENCE</scope>
    <source>
        <strain evidence="5">KCTC 52189</strain>
    </source>
</reference>
<dbReference type="SUPFAM" id="SSF56176">
    <property type="entry name" value="FAD-binding/transporter-associated domain-like"/>
    <property type="match status" value="1"/>
</dbReference>
<dbReference type="InterPro" id="IPR016166">
    <property type="entry name" value="FAD-bd_PCMH"/>
</dbReference>
<evidence type="ECO:0000256" key="1">
    <source>
        <dbReference type="ARBA" id="ARBA00022630"/>
    </source>
</evidence>
<dbReference type="SMART" id="SM01092">
    <property type="entry name" value="CO_deh_flav_C"/>
    <property type="match status" value="1"/>
</dbReference>
<dbReference type="SUPFAM" id="SSF55447">
    <property type="entry name" value="CO dehydrogenase flavoprotein C-terminal domain-like"/>
    <property type="match status" value="1"/>
</dbReference>
<dbReference type="Gene3D" id="3.30.390.50">
    <property type="entry name" value="CO dehydrogenase flavoprotein, C-terminal domain"/>
    <property type="match status" value="1"/>
</dbReference>
<dbReference type="Pfam" id="PF03450">
    <property type="entry name" value="CO_deh_flav_C"/>
    <property type="match status" value="1"/>
</dbReference>
<dbReference type="Gene3D" id="3.30.43.10">
    <property type="entry name" value="Uridine Diphospho-n-acetylenolpyruvylglucosamine Reductase, domain 2"/>
    <property type="match status" value="1"/>
</dbReference>
<dbReference type="InterPro" id="IPR051312">
    <property type="entry name" value="Diverse_Substr_Oxidored"/>
</dbReference>
<dbReference type="GO" id="GO:0071949">
    <property type="term" value="F:FAD binding"/>
    <property type="evidence" value="ECO:0007669"/>
    <property type="project" value="InterPro"/>
</dbReference>
<keyword evidence="3" id="KW-0560">Oxidoreductase</keyword>
<evidence type="ECO:0000313" key="5">
    <source>
        <dbReference type="EMBL" id="MDQ2089982.1"/>
    </source>
</evidence>
<organism evidence="5 6">
    <name type="scientific">Marimonas arenosa</name>
    <dbReference type="NCBI Taxonomy" id="1795305"/>
    <lineage>
        <taxon>Bacteria</taxon>
        <taxon>Pseudomonadati</taxon>
        <taxon>Pseudomonadota</taxon>
        <taxon>Alphaproteobacteria</taxon>
        <taxon>Rhodobacterales</taxon>
        <taxon>Paracoccaceae</taxon>
        <taxon>Marimonas</taxon>
    </lineage>
</organism>
<dbReference type="InterPro" id="IPR016167">
    <property type="entry name" value="FAD-bd_PCMH_sub1"/>
</dbReference>
<gene>
    <name evidence="5" type="ORF">NO357_08750</name>
</gene>
<dbReference type="Proteomes" id="UP001226762">
    <property type="component" value="Unassembled WGS sequence"/>
</dbReference>
<dbReference type="InterPro" id="IPR005107">
    <property type="entry name" value="CO_DH_flav_C"/>
</dbReference>
<dbReference type="RefSeq" id="WP_306735249.1">
    <property type="nucleotide sequence ID" value="NZ_JANHAX010000002.1"/>
</dbReference>
<protein>
    <submittedName>
        <fullName evidence="5">Xanthine dehydrogenase family protein subunit M</fullName>
    </submittedName>
</protein>
<dbReference type="Gene3D" id="3.30.465.10">
    <property type="match status" value="1"/>
</dbReference>
<keyword evidence="1" id="KW-0285">Flavoprotein</keyword>
<evidence type="ECO:0000259" key="4">
    <source>
        <dbReference type="PROSITE" id="PS51387"/>
    </source>
</evidence>
<evidence type="ECO:0000313" key="6">
    <source>
        <dbReference type="Proteomes" id="UP001226762"/>
    </source>
</evidence>
<feature type="domain" description="FAD-binding PCMH-type" evidence="4">
    <location>
        <begin position="1"/>
        <end position="168"/>
    </location>
</feature>
<evidence type="ECO:0000256" key="3">
    <source>
        <dbReference type="ARBA" id="ARBA00023002"/>
    </source>
</evidence>
<dbReference type="PANTHER" id="PTHR42659:SF2">
    <property type="entry name" value="XANTHINE DEHYDROGENASE SUBUNIT C-RELATED"/>
    <property type="match status" value="1"/>
</dbReference>